<proteinExistence type="predicted"/>
<organism evidence="1">
    <name type="scientific">marine sediment metagenome</name>
    <dbReference type="NCBI Taxonomy" id="412755"/>
    <lineage>
        <taxon>unclassified sequences</taxon>
        <taxon>metagenomes</taxon>
        <taxon>ecological metagenomes</taxon>
    </lineage>
</organism>
<accession>X0XMB9</accession>
<sequence length="256" mass="29434">PHSYNPESGFVASANNKTAGDDYPYYIGTYFAQEYRIKRIRELLNQKEKLSRKDFIKIQNDESSVLVRKFQGDIIDILGKAELNELEKKVFEIFTNWDGEMSAKAAGPAVFESFYLTLPKNILMDEMGKELYNEYHGNSSLLKNFIENLWTNKEMKWCDDITTADVEEGFDEMVVKSYKDAILILVEEMGDSPEKWLWGSIHKFTLAHPLGSVKLLSKVFNLNRGPYEVGGSFHTVRPFSYPFRGPFNVDHGASQR</sequence>
<dbReference type="InterPro" id="IPR029055">
    <property type="entry name" value="Ntn_hydrolases_N"/>
</dbReference>
<dbReference type="Gene3D" id="1.10.1400.10">
    <property type="match status" value="1"/>
</dbReference>
<reference evidence="1" key="1">
    <citation type="journal article" date="2014" name="Front. Microbiol.">
        <title>High frequency of phylogenetically diverse reductive dehalogenase-homologous genes in deep subseafloor sedimentary metagenomes.</title>
        <authorList>
            <person name="Kawai M."/>
            <person name="Futagami T."/>
            <person name="Toyoda A."/>
            <person name="Takaki Y."/>
            <person name="Nishi S."/>
            <person name="Hori S."/>
            <person name="Arai W."/>
            <person name="Tsubouchi T."/>
            <person name="Morono Y."/>
            <person name="Uchiyama I."/>
            <person name="Ito T."/>
            <person name="Fujiyama A."/>
            <person name="Inagaki F."/>
            <person name="Takami H."/>
        </authorList>
    </citation>
    <scope>NUCLEOTIDE SEQUENCE</scope>
    <source>
        <strain evidence="1">Expedition CK06-06</strain>
    </source>
</reference>
<dbReference type="Gene3D" id="3.60.20.10">
    <property type="entry name" value="Glutamine Phosphoribosylpyrophosphate, subunit 1, domain 1"/>
    <property type="match status" value="1"/>
</dbReference>
<dbReference type="PANTHER" id="PTHR34218:SF4">
    <property type="entry name" value="ACYL-HOMOSERINE LACTONE ACYLASE QUIP"/>
    <property type="match status" value="1"/>
</dbReference>
<dbReference type="InterPro" id="IPR043147">
    <property type="entry name" value="Penicillin_amidase_A-knob"/>
</dbReference>
<comment type="caution">
    <text evidence="1">The sequence shown here is derived from an EMBL/GenBank/DDBJ whole genome shotgun (WGS) entry which is preliminary data.</text>
</comment>
<dbReference type="EMBL" id="BARS01037431">
    <property type="protein sequence ID" value="GAG26106.1"/>
    <property type="molecule type" value="Genomic_DNA"/>
</dbReference>
<dbReference type="InterPro" id="IPR002692">
    <property type="entry name" value="S45"/>
</dbReference>
<feature type="non-terminal residue" evidence="1">
    <location>
        <position position="1"/>
    </location>
</feature>
<dbReference type="Pfam" id="PF01804">
    <property type="entry name" value="Penicil_amidase"/>
    <property type="match status" value="1"/>
</dbReference>
<name>X0XMB9_9ZZZZ</name>
<protein>
    <submittedName>
        <fullName evidence="1">Uncharacterized protein</fullName>
    </submittedName>
</protein>
<dbReference type="AlphaFoldDB" id="X0XMB9"/>
<dbReference type="PANTHER" id="PTHR34218">
    <property type="entry name" value="PEPTIDASE S45 PENICILLIN AMIDASE"/>
    <property type="match status" value="1"/>
</dbReference>
<dbReference type="GO" id="GO:0016787">
    <property type="term" value="F:hydrolase activity"/>
    <property type="evidence" value="ECO:0007669"/>
    <property type="project" value="InterPro"/>
</dbReference>
<evidence type="ECO:0000313" key="1">
    <source>
        <dbReference type="EMBL" id="GAG26106.1"/>
    </source>
</evidence>
<dbReference type="SUPFAM" id="SSF56235">
    <property type="entry name" value="N-terminal nucleophile aminohydrolases (Ntn hydrolases)"/>
    <property type="match status" value="1"/>
</dbReference>
<feature type="non-terminal residue" evidence="1">
    <location>
        <position position="256"/>
    </location>
</feature>
<dbReference type="GO" id="GO:0017000">
    <property type="term" value="P:antibiotic biosynthetic process"/>
    <property type="evidence" value="ECO:0007669"/>
    <property type="project" value="InterPro"/>
</dbReference>
<gene>
    <name evidence="1" type="ORF">S01H1_57399</name>
</gene>